<organism evidence="3 4">
    <name type="scientific">Mytilus galloprovincialis</name>
    <name type="common">Mediterranean mussel</name>
    <dbReference type="NCBI Taxonomy" id="29158"/>
    <lineage>
        <taxon>Eukaryota</taxon>
        <taxon>Metazoa</taxon>
        <taxon>Spiralia</taxon>
        <taxon>Lophotrochozoa</taxon>
        <taxon>Mollusca</taxon>
        <taxon>Bivalvia</taxon>
        <taxon>Autobranchia</taxon>
        <taxon>Pteriomorphia</taxon>
        <taxon>Mytilida</taxon>
        <taxon>Mytiloidea</taxon>
        <taxon>Mytilidae</taxon>
        <taxon>Mytilinae</taxon>
        <taxon>Mytilus</taxon>
    </lineage>
</organism>
<feature type="repeat" description="NHL" evidence="2">
    <location>
        <begin position="416"/>
        <end position="444"/>
    </location>
</feature>
<evidence type="ECO:0000256" key="1">
    <source>
        <dbReference type="ARBA" id="ARBA00022737"/>
    </source>
</evidence>
<accession>A0A8B6H120</accession>
<dbReference type="InterPro" id="IPR011042">
    <property type="entry name" value="6-blade_b-propeller_TolB-like"/>
</dbReference>
<evidence type="ECO:0000313" key="3">
    <source>
        <dbReference type="EMBL" id="VDI72196.1"/>
    </source>
</evidence>
<dbReference type="InterPro" id="IPR001258">
    <property type="entry name" value="NHL_repeat"/>
</dbReference>
<name>A0A8B6H120_MYTGA</name>
<evidence type="ECO:0008006" key="5">
    <source>
        <dbReference type="Google" id="ProtNLM"/>
    </source>
</evidence>
<comment type="caution">
    <text evidence="3">The sequence shown here is derived from an EMBL/GenBank/DDBJ whole genome shotgun (WGS) entry which is preliminary data.</text>
</comment>
<dbReference type="AlphaFoldDB" id="A0A8B6H120"/>
<dbReference type="Gene3D" id="3.30.160.60">
    <property type="entry name" value="Classic Zinc Finger"/>
    <property type="match status" value="1"/>
</dbReference>
<keyword evidence="1" id="KW-0677">Repeat</keyword>
<evidence type="ECO:0000256" key="2">
    <source>
        <dbReference type="PROSITE-ProRule" id="PRU00504"/>
    </source>
</evidence>
<dbReference type="EMBL" id="UYJE01009310">
    <property type="protein sequence ID" value="VDI72196.1"/>
    <property type="molecule type" value="Genomic_DNA"/>
</dbReference>
<dbReference type="SUPFAM" id="SSF101898">
    <property type="entry name" value="NHL repeat"/>
    <property type="match status" value="1"/>
</dbReference>
<dbReference type="Gene3D" id="2.120.10.30">
    <property type="entry name" value="TolB, C-terminal domain"/>
    <property type="match status" value="1"/>
</dbReference>
<dbReference type="PROSITE" id="PS51125">
    <property type="entry name" value="NHL"/>
    <property type="match status" value="1"/>
</dbReference>
<proteinExistence type="predicted"/>
<dbReference type="Proteomes" id="UP000596742">
    <property type="component" value="Unassembled WGS sequence"/>
</dbReference>
<gene>
    <name evidence="3" type="ORF">MGAL_10B059750</name>
</gene>
<sequence length="495" mass="56385">MAFSQPTDEAQTPAFCQFCEESSDIKWKCINCDVFMCQLCTTKIHTKLKSTDHHGLINLKDYGREDVAKTIRKERLEKLLLDGDENYQVIKDEILLTKKEMTETISNYAKQLLDDLDSIWKPTENMIKLELSDIQKNNEDLLQREDSLKKVLQSHKASEIFSSRTMLNKNLPTKSVETINCNILKTKFVSGKIFKKQNIGKTLFGNLYEVPDLELVREYHSEIINIWNILNCDSNKALIASYTGGKLQKVLFDGNKIKVEEDFSISVLNMAKLGNDEILLSTGESDLQVYSIDRQFKPFKSFSPLKSISVHVSQTNRIFVGLVECFPITFPAKKDSVRRVVVLNLNGDLQHIYEYDKDNQRLFTSPWKIITLKDTMIIIDRVNKNFEGRVIGLDYGGKLLWTYNGCDTKLDSGKFYPIDISTNSSGTIFVADKDNHAVHVLNSTGEFIVCKVVKSIGIELPVSLDIDKNGILWIGCNTWKANKDSKAKIFSVKLV</sequence>
<evidence type="ECO:0000313" key="4">
    <source>
        <dbReference type="Proteomes" id="UP000596742"/>
    </source>
</evidence>
<reference evidence="3" key="1">
    <citation type="submission" date="2018-11" db="EMBL/GenBank/DDBJ databases">
        <authorList>
            <person name="Alioto T."/>
            <person name="Alioto T."/>
        </authorList>
    </citation>
    <scope>NUCLEOTIDE SEQUENCE</scope>
</reference>
<protein>
    <recommendedName>
        <fullName evidence="5">B box-type domain-containing protein</fullName>
    </recommendedName>
</protein>
<dbReference type="CDD" id="cd19757">
    <property type="entry name" value="Bbox1"/>
    <property type="match status" value="1"/>
</dbReference>
<keyword evidence="4" id="KW-1185">Reference proteome</keyword>
<dbReference type="OrthoDB" id="5800423at2759"/>
<dbReference type="Pfam" id="PF01436">
    <property type="entry name" value="NHL"/>
    <property type="match status" value="1"/>
</dbReference>